<gene>
    <name evidence="1" type="ORF">SAMN05421640_3009</name>
</gene>
<proteinExistence type="predicted"/>
<name>A0A239L7W8_EKHLU</name>
<evidence type="ECO:0000313" key="2">
    <source>
        <dbReference type="Proteomes" id="UP000198393"/>
    </source>
</evidence>
<dbReference type="OrthoDB" id="9896973at2"/>
<accession>A0A239L7W8</accession>
<sequence>MTIDEINKKVERLRMITDAKLKYLQDHSKFMEQAFQELKEVSEDELDLIYDKIRELDNRMDKNGVSK</sequence>
<organism evidence="1 2">
    <name type="scientific">Ekhidna lutea</name>
    <dbReference type="NCBI Taxonomy" id="447679"/>
    <lineage>
        <taxon>Bacteria</taxon>
        <taxon>Pseudomonadati</taxon>
        <taxon>Bacteroidota</taxon>
        <taxon>Cytophagia</taxon>
        <taxon>Cytophagales</taxon>
        <taxon>Reichenbachiellaceae</taxon>
        <taxon>Ekhidna</taxon>
    </lineage>
</organism>
<keyword evidence="2" id="KW-1185">Reference proteome</keyword>
<dbReference type="Proteomes" id="UP000198393">
    <property type="component" value="Unassembled WGS sequence"/>
</dbReference>
<dbReference type="EMBL" id="FZPD01000005">
    <property type="protein sequence ID" value="SNT25998.1"/>
    <property type="molecule type" value="Genomic_DNA"/>
</dbReference>
<dbReference type="RefSeq" id="WP_089357701.1">
    <property type="nucleotide sequence ID" value="NZ_FZPD01000005.1"/>
</dbReference>
<evidence type="ECO:0000313" key="1">
    <source>
        <dbReference type="EMBL" id="SNT25998.1"/>
    </source>
</evidence>
<dbReference type="AlphaFoldDB" id="A0A239L7W8"/>
<protein>
    <submittedName>
        <fullName evidence="1">Uncharacterized protein</fullName>
    </submittedName>
</protein>
<reference evidence="1 2" key="1">
    <citation type="submission" date="2017-06" db="EMBL/GenBank/DDBJ databases">
        <authorList>
            <person name="Kim H.J."/>
            <person name="Triplett B.A."/>
        </authorList>
    </citation>
    <scope>NUCLEOTIDE SEQUENCE [LARGE SCALE GENOMIC DNA]</scope>
    <source>
        <strain evidence="1 2">DSM 19307</strain>
    </source>
</reference>